<accession>L1I7Z5</accession>
<feature type="signal peptide" evidence="3">
    <location>
        <begin position="1"/>
        <end position="20"/>
    </location>
</feature>
<dbReference type="EMBL" id="JH993218">
    <property type="protein sequence ID" value="EKX32024.1"/>
    <property type="molecule type" value="Genomic_DNA"/>
</dbReference>
<evidence type="ECO:0000256" key="3">
    <source>
        <dbReference type="SAM" id="SignalP"/>
    </source>
</evidence>
<dbReference type="GeneID" id="17288750"/>
<dbReference type="PANTHER" id="PTHR22872">
    <property type="entry name" value="BTK-BINDING PROTEIN-RELATED"/>
    <property type="match status" value="1"/>
</dbReference>
<protein>
    <submittedName>
        <fullName evidence="4 5">Uncharacterized protein</fullName>
    </submittedName>
</protein>
<feature type="repeat" description="RCC1" evidence="2">
    <location>
        <begin position="38"/>
        <end position="104"/>
    </location>
</feature>
<dbReference type="InterPro" id="IPR009091">
    <property type="entry name" value="RCC1/BLIP-II"/>
</dbReference>
<sequence>MARGALASLVALCLLGSSSSVSSSYTLNDGTGRTSDGNILYMWGRNNVAQLGVVSCVQDTRFFTFSCLPDTVDRSTPSACPLLGYSKVLNASLGNTVSFVLLADGSVYSWGEGQYLGVETSELYTGVPNLVDGLAGTRRIEVGYTSTLASFAPRQGNIIEYDDFQNFHSDFSFVGDAQPSFSPPLDCPRCVAWEKSKAQPVGFAPITGYKCQAPLWGTLSNPWCASHKCYVGSFASAPCKNAIQAGPVPGEPGMFYFLTECVDNGRVHLTPYPPEPNKRGCLWYNRPVEVFSAFTSTFRFEIEGSELDATHGGGDGIAFVMQNEGPTALGGSGNV</sequence>
<evidence type="ECO:0000313" key="6">
    <source>
        <dbReference type="Proteomes" id="UP000011087"/>
    </source>
</evidence>
<dbReference type="PROSITE" id="PS50012">
    <property type="entry name" value="RCC1_3"/>
    <property type="match status" value="1"/>
</dbReference>
<proteinExistence type="predicted"/>
<dbReference type="SUPFAM" id="SSF50985">
    <property type="entry name" value="RCC1/BLIP-II"/>
    <property type="match status" value="1"/>
</dbReference>
<dbReference type="Gene3D" id="2.130.10.30">
    <property type="entry name" value="Regulator of chromosome condensation 1/beta-lactamase-inhibitor protein II"/>
    <property type="match status" value="1"/>
</dbReference>
<feature type="chain" id="PRO_5008769712" evidence="3">
    <location>
        <begin position="21"/>
        <end position="335"/>
    </location>
</feature>
<evidence type="ECO:0000313" key="4">
    <source>
        <dbReference type="EMBL" id="EKX32024.1"/>
    </source>
</evidence>
<evidence type="ECO:0000256" key="2">
    <source>
        <dbReference type="PROSITE-ProRule" id="PRU00235"/>
    </source>
</evidence>
<reference evidence="4 6" key="1">
    <citation type="journal article" date="2012" name="Nature">
        <title>Algal genomes reveal evolutionary mosaicism and the fate of nucleomorphs.</title>
        <authorList>
            <consortium name="DOE Joint Genome Institute"/>
            <person name="Curtis B.A."/>
            <person name="Tanifuji G."/>
            <person name="Burki F."/>
            <person name="Gruber A."/>
            <person name="Irimia M."/>
            <person name="Maruyama S."/>
            <person name="Arias M.C."/>
            <person name="Ball S.G."/>
            <person name="Gile G.H."/>
            <person name="Hirakawa Y."/>
            <person name="Hopkins J.F."/>
            <person name="Kuo A."/>
            <person name="Rensing S.A."/>
            <person name="Schmutz J."/>
            <person name="Symeonidi A."/>
            <person name="Elias M."/>
            <person name="Eveleigh R.J."/>
            <person name="Herman E.K."/>
            <person name="Klute M.J."/>
            <person name="Nakayama T."/>
            <person name="Obornik M."/>
            <person name="Reyes-Prieto A."/>
            <person name="Armbrust E.V."/>
            <person name="Aves S.J."/>
            <person name="Beiko R.G."/>
            <person name="Coutinho P."/>
            <person name="Dacks J.B."/>
            <person name="Durnford D.G."/>
            <person name="Fast N.M."/>
            <person name="Green B.R."/>
            <person name="Grisdale C.J."/>
            <person name="Hempel F."/>
            <person name="Henrissat B."/>
            <person name="Hoppner M.P."/>
            <person name="Ishida K."/>
            <person name="Kim E."/>
            <person name="Koreny L."/>
            <person name="Kroth P.G."/>
            <person name="Liu Y."/>
            <person name="Malik S.B."/>
            <person name="Maier U.G."/>
            <person name="McRose D."/>
            <person name="Mock T."/>
            <person name="Neilson J.A."/>
            <person name="Onodera N.T."/>
            <person name="Poole A.M."/>
            <person name="Pritham E.J."/>
            <person name="Richards T.A."/>
            <person name="Rocap G."/>
            <person name="Roy S.W."/>
            <person name="Sarai C."/>
            <person name="Schaack S."/>
            <person name="Shirato S."/>
            <person name="Slamovits C.H."/>
            <person name="Spencer D.F."/>
            <person name="Suzuki S."/>
            <person name="Worden A.Z."/>
            <person name="Zauner S."/>
            <person name="Barry K."/>
            <person name="Bell C."/>
            <person name="Bharti A.K."/>
            <person name="Crow J.A."/>
            <person name="Grimwood J."/>
            <person name="Kramer R."/>
            <person name="Lindquist E."/>
            <person name="Lucas S."/>
            <person name="Salamov A."/>
            <person name="McFadden G.I."/>
            <person name="Lane C.E."/>
            <person name="Keeling P.J."/>
            <person name="Gray M.W."/>
            <person name="Grigoriev I.V."/>
            <person name="Archibald J.M."/>
        </authorList>
    </citation>
    <scope>NUCLEOTIDE SEQUENCE</scope>
    <source>
        <strain evidence="4 6">CCMP2712</strain>
    </source>
</reference>
<reference evidence="5" key="3">
    <citation type="submission" date="2016-03" db="UniProtKB">
        <authorList>
            <consortium name="EnsemblProtists"/>
        </authorList>
    </citation>
    <scope>IDENTIFICATION</scope>
</reference>
<organism evidence="4">
    <name type="scientific">Guillardia theta (strain CCMP2712)</name>
    <name type="common">Cryptophyte</name>
    <dbReference type="NCBI Taxonomy" id="905079"/>
    <lineage>
        <taxon>Eukaryota</taxon>
        <taxon>Cryptophyceae</taxon>
        <taxon>Pyrenomonadales</taxon>
        <taxon>Geminigeraceae</taxon>
        <taxon>Guillardia</taxon>
    </lineage>
</organism>
<keyword evidence="3" id="KW-0732">Signal</keyword>
<dbReference type="HOGENOM" id="CLU_830148_0_0_1"/>
<dbReference type="KEGG" id="gtt:GUITHDRAFT_148917"/>
<name>L1I7Z5_GUITC</name>
<reference evidence="6" key="2">
    <citation type="submission" date="2012-11" db="EMBL/GenBank/DDBJ databases">
        <authorList>
            <person name="Kuo A."/>
            <person name="Curtis B.A."/>
            <person name="Tanifuji G."/>
            <person name="Burki F."/>
            <person name="Gruber A."/>
            <person name="Irimia M."/>
            <person name="Maruyama S."/>
            <person name="Arias M.C."/>
            <person name="Ball S.G."/>
            <person name="Gile G.H."/>
            <person name="Hirakawa Y."/>
            <person name="Hopkins J.F."/>
            <person name="Rensing S.A."/>
            <person name="Schmutz J."/>
            <person name="Symeonidi A."/>
            <person name="Elias M."/>
            <person name="Eveleigh R.J."/>
            <person name="Herman E.K."/>
            <person name="Klute M.J."/>
            <person name="Nakayama T."/>
            <person name="Obornik M."/>
            <person name="Reyes-Prieto A."/>
            <person name="Armbrust E.V."/>
            <person name="Aves S.J."/>
            <person name="Beiko R.G."/>
            <person name="Coutinho P."/>
            <person name="Dacks J.B."/>
            <person name="Durnford D.G."/>
            <person name="Fast N.M."/>
            <person name="Green B.R."/>
            <person name="Grisdale C."/>
            <person name="Hempe F."/>
            <person name="Henrissat B."/>
            <person name="Hoppner M.P."/>
            <person name="Ishida K.-I."/>
            <person name="Kim E."/>
            <person name="Koreny L."/>
            <person name="Kroth P.G."/>
            <person name="Liu Y."/>
            <person name="Malik S.-B."/>
            <person name="Maier U.G."/>
            <person name="McRose D."/>
            <person name="Mock T."/>
            <person name="Neilson J.A."/>
            <person name="Onodera N.T."/>
            <person name="Poole A.M."/>
            <person name="Pritham E.J."/>
            <person name="Richards T.A."/>
            <person name="Rocap G."/>
            <person name="Roy S.W."/>
            <person name="Sarai C."/>
            <person name="Schaack S."/>
            <person name="Shirato S."/>
            <person name="Slamovits C.H."/>
            <person name="Spencer D.F."/>
            <person name="Suzuki S."/>
            <person name="Worden A.Z."/>
            <person name="Zauner S."/>
            <person name="Barry K."/>
            <person name="Bell C."/>
            <person name="Bharti A.K."/>
            <person name="Crow J.A."/>
            <person name="Grimwood J."/>
            <person name="Kramer R."/>
            <person name="Lindquist E."/>
            <person name="Lucas S."/>
            <person name="Salamov A."/>
            <person name="McFadden G.I."/>
            <person name="Lane C.E."/>
            <person name="Keeling P.J."/>
            <person name="Gray M.W."/>
            <person name="Grigoriev I.V."/>
            <person name="Archibald J.M."/>
        </authorList>
    </citation>
    <scope>NUCLEOTIDE SEQUENCE</scope>
    <source>
        <strain evidence="6">CCMP2712</strain>
    </source>
</reference>
<dbReference type="AlphaFoldDB" id="L1I7Z5"/>
<dbReference type="InterPro" id="IPR051625">
    <property type="entry name" value="Signaling_Regulatory_Domain"/>
</dbReference>
<keyword evidence="1" id="KW-0677">Repeat</keyword>
<gene>
    <name evidence="4" type="ORF">GUITHDRAFT_148917</name>
</gene>
<evidence type="ECO:0000313" key="5">
    <source>
        <dbReference type="EnsemblProtists" id="EKX32024"/>
    </source>
</evidence>
<keyword evidence="6" id="KW-1185">Reference proteome</keyword>
<dbReference type="InterPro" id="IPR000408">
    <property type="entry name" value="Reg_chr_condens"/>
</dbReference>
<dbReference type="InterPro" id="IPR013320">
    <property type="entry name" value="ConA-like_dom_sf"/>
</dbReference>
<dbReference type="Proteomes" id="UP000011087">
    <property type="component" value="Unassembled WGS sequence"/>
</dbReference>
<dbReference type="RefSeq" id="XP_005819004.1">
    <property type="nucleotide sequence ID" value="XM_005818947.1"/>
</dbReference>
<dbReference type="PaxDb" id="55529-EKX32024"/>
<dbReference type="Gene3D" id="2.60.120.200">
    <property type="match status" value="1"/>
</dbReference>
<evidence type="ECO:0000256" key="1">
    <source>
        <dbReference type="ARBA" id="ARBA00022737"/>
    </source>
</evidence>
<dbReference type="EnsemblProtists" id="EKX32024">
    <property type="protein sequence ID" value="EKX32024"/>
    <property type="gene ID" value="GUITHDRAFT_148917"/>
</dbReference>
<dbReference type="SUPFAM" id="SSF49899">
    <property type="entry name" value="Concanavalin A-like lectins/glucanases"/>
    <property type="match status" value="1"/>
</dbReference>